<evidence type="ECO:0000313" key="3">
    <source>
        <dbReference type="Proteomes" id="UP000029833"/>
    </source>
</evidence>
<keyword evidence="3" id="KW-1185">Reference proteome</keyword>
<dbReference type="InterPro" id="IPR008554">
    <property type="entry name" value="Glutaredoxin-like"/>
</dbReference>
<gene>
    <name evidence="2" type="ORF">Q760_06245</name>
</gene>
<comment type="caution">
    <text evidence="2">The sequence shown here is derived from an EMBL/GenBank/DDBJ whole genome shotgun (WGS) entry which is preliminary data.</text>
</comment>
<dbReference type="Pfam" id="PF05768">
    <property type="entry name" value="Glrx-like"/>
    <property type="match status" value="1"/>
</dbReference>
<dbReference type="SUPFAM" id="SSF52833">
    <property type="entry name" value="Thioredoxin-like"/>
    <property type="match status" value="1"/>
</dbReference>
<evidence type="ECO:0000313" key="2">
    <source>
        <dbReference type="EMBL" id="KGM00755.1"/>
    </source>
</evidence>
<feature type="compositionally biased region" description="Low complexity" evidence="1">
    <location>
        <begin position="13"/>
        <end position="23"/>
    </location>
</feature>
<dbReference type="EMBL" id="AXNT01000169">
    <property type="protein sequence ID" value="KGM00755.1"/>
    <property type="molecule type" value="Genomic_DNA"/>
</dbReference>
<feature type="region of interest" description="Disordered" evidence="1">
    <location>
        <begin position="1"/>
        <end position="23"/>
    </location>
</feature>
<dbReference type="Gene3D" id="3.40.30.10">
    <property type="entry name" value="Glutaredoxin"/>
    <property type="match status" value="1"/>
</dbReference>
<reference evidence="2 3" key="1">
    <citation type="submission" date="2013-10" db="EMBL/GenBank/DDBJ databases">
        <authorList>
            <person name="Wang G."/>
            <person name="Zhuang W."/>
        </authorList>
    </citation>
    <scope>NUCLEOTIDE SEQUENCE [LARGE SCALE GENOMIC DNA]</scope>
    <source>
        <strain evidence="2 3">DSM 20118</strain>
    </source>
</reference>
<dbReference type="InterPro" id="IPR036249">
    <property type="entry name" value="Thioredoxin-like_sf"/>
</dbReference>
<sequence>MGDVHPVDPSETAPGAAPRAPGAPVPARVVLYGRAGCHLCDEARELVRRVCAESGDGWREVDVDEPGAPPLANGEAVLDAYGELVPVVEVDGVRQGYWRIDADRVRTALAAGAPTS</sequence>
<accession>A0A0A0B1S0</accession>
<evidence type="ECO:0000256" key="1">
    <source>
        <dbReference type="SAM" id="MobiDB-lite"/>
    </source>
</evidence>
<dbReference type="Proteomes" id="UP000029833">
    <property type="component" value="Unassembled WGS sequence"/>
</dbReference>
<evidence type="ECO:0008006" key="4">
    <source>
        <dbReference type="Google" id="ProtNLM"/>
    </source>
</evidence>
<protein>
    <recommendedName>
        <fullName evidence="4">Glutaredoxin</fullName>
    </recommendedName>
</protein>
<name>A0A0A0B1S0_9CELL</name>
<dbReference type="STRING" id="1408250.Q760_06245"/>
<dbReference type="AlphaFoldDB" id="A0A0A0B1S0"/>
<proteinExistence type="predicted"/>
<organism evidence="2 3">
    <name type="scientific">Cellulomonas cellasea DSM 20118</name>
    <dbReference type="NCBI Taxonomy" id="1408250"/>
    <lineage>
        <taxon>Bacteria</taxon>
        <taxon>Bacillati</taxon>
        <taxon>Actinomycetota</taxon>
        <taxon>Actinomycetes</taxon>
        <taxon>Micrococcales</taxon>
        <taxon>Cellulomonadaceae</taxon>
        <taxon>Cellulomonas</taxon>
    </lineage>
</organism>